<evidence type="ECO:0000256" key="2">
    <source>
        <dbReference type="ARBA" id="ARBA00022517"/>
    </source>
</evidence>
<dbReference type="GO" id="GO:0003723">
    <property type="term" value="F:RNA binding"/>
    <property type="evidence" value="ECO:0007669"/>
    <property type="project" value="UniProtKB-KW"/>
</dbReference>
<evidence type="ECO:0000256" key="10">
    <source>
        <dbReference type="ARBA" id="ARBA00038293"/>
    </source>
</evidence>
<keyword evidence="2" id="KW-0690">Ribosome biogenesis</keyword>
<dbReference type="InterPro" id="IPR035774">
    <property type="entry name" value="SPRY_RSPRY1"/>
</dbReference>
<dbReference type="Gene3D" id="3.30.40.10">
    <property type="entry name" value="Zinc/RING finger domain, C3HC4 (zinc finger)"/>
    <property type="match status" value="1"/>
</dbReference>
<feature type="region of interest" description="Disordered" evidence="12">
    <location>
        <begin position="136"/>
        <end position="210"/>
    </location>
</feature>
<proteinExistence type="inferred from homology"/>
<feature type="region of interest" description="Disordered" evidence="12">
    <location>
        <begin position="1"/>
        <end position="44"/>
    </location>
</feature>
<dbReference type="InterPro" id="IPR045129">
    <property type="entry name" value="RNF123/RKP/RSPRY1"/>
</dbReference>
<dbReference type="SMART" id="SM00449">
    <property type="entry name" value="SPRY"/>
    <property type="match status" value="1"/>
</dbReference>
<evidence type="ECO:0000256" key="6">
    <source>
        <dbReference type="ARBA" id="ARBA00022833"/>
    </source>
</evidence>
<feature type="domain" description="RING-type" evidence="13">
    <location>
        <begin position="649"/>
        <end position="684"/>
    </location>
</feature>
<dbReference type="GO" id="GO:0005730">
    <property type="term" value="C:nucleolus"/>
    <property type="evidence" value="ECO:0007669"/>
    <property type="project" value="UniProtKB-SubCell"/>
</dbReference>
<keyword evidence="3" id="KW-0698">rRNA processing</keyword>
<organism evidence="15">
    <name type="scientific">Culex pipiens</name>
    <name type="common">House mosquito</name>
    <dbReference type="NCBI Taxonomy" id="7175"/>
    <lineage>
        <taxon>Eukaryota</taxon>
        <taxon>Metazoa</taxon>
        <taxon>Ecdysozoa</taxon>
        <taxon>Arthropoda</taxon>
        <taxon>Hexapoda</taxon>
        <taxon>Insecta</taxon>
        <taxon>Pterygota</taxon>
        <taxon>Neoptera</taxon>
        <taxon>Endopterygota</taxon>
        <taxon>Diptera</taxon>
        <taxon>Nematocera</taxon>
        <taxon>Culicoidea</taxon>
        <taxon>Culicidae</taxon>
        <taxon>Culicinae</taxon>
        <taxon>Culicini</taxon>
        <taxon>Culex</taxon>
        <taxon>Culex</taxon>
    </lineage>
</organism>
<evidence type="ECO:0000259" key="13">
    <source>
        <dbReference type="PROSITE" id="PS50089"/>
    </source>
</evidence>
<dbReference type="PANTHER" id="PTHR13363">
    <property type="entry name" value="RING FINGER AND SRY DOMAIN-CONTAINING"/>
    <property type="match status" value="1"/>
</dbReference>
<evidence type="ECO:0000256" key="11">
    <source>
        <dbReference type="PROSITE-ProRule" id="PRU00175"/>
    </source>
</evidence>
<evidence type="ECO:0000313" key="15">
    <source>
        <dbReference type="EMBL" id="CAG6501566.1"/>
    </source>
</evidence>
<dbReference type="InterPro" id="IPR007504">
    <property type="entry name" value="H/ACA_rnp_Gar1/Naf1"/>
</dbReference>
<dbReference type="SUPFAM" id="SSF49899">
    <property type="entry name" value="Concanavalin A-like lectins/glucanases"/>
    <property type="match status" value="1"/>
</dbReference>
<dbReference type="EMBL" id="HBUE01142606">
    <property type="protein sequence ID" value="CAG6501562.1"/>
    <property type="molecule type" value="Transcribed_RNA"/>
</dbReference>
<dbReference type="InterPro" id="IPR038664">
    <property type="entry name" value="Gar1/Naf1_Cbf5-bd_sf"/>
</dbReference>
<dbReference type="GO" id="GO:0006364">
    <property type="term" value="P:rRNA processing"/>
    <property type="evidence" value="ECO:0007669"/>
    <property type="project" value="UniProtKB-KW"/>
</dbReference>
<sequence length="712" mass="77039">MSFRGRGGGGGGGFRGGRGGPGGRGGRGGGGGGRGGFNNNRFSRDDGPKNIIPLGFYDYPCQEDLVAKVEVENVPFFNAPIYIEGEKQIGKVDEIFGHLRDFYVSIKLMDNMKPDGFQPKQKLFIDSAKLLPLARFLPGNQTRKPAGRVGKPGGRGGGGRGGPGGGFRGGRGGPGGGGRGGGGFGGRGGGGGFGGRGGGGGGARSCGRGGAALTDRKISLSDTVDELVKETLEIIGSIVDNEPEPPNSMILLHDITDKPTGWIQLVKSLIRVVPLEHPMGPSVITLLLDDSPLPTKDSVLEVADMITHSIRRTPKRERNLCVILGCLAEKLAGPSSIAVLSDVTLGYLLGNLDEGIHPDVMLFSLIALEKFAQTSENKATIKRKLALYPENPLTRLERHIDSKEFILRQVGFCARWCLDNYFLIEGRKYSYEVADVSNVRVMLNTRDVSEYLKISSDGLEARCDAYSFESVRCTFQVNQGCWYYEVLIITPGVMQIGWATKDSNFLSHEGYGIGDDAYSIAFDGCRKLIWHNARSMPHDLHIWKGGSVLGCLLDLDAREVIFSLDGVEGGVLKQVFGSAKDGFFAAASFMSFQQCRFNFGSAPFAFPPKNRQFMSFNDHAELKDTDKIVLPRHLFLEQLRKLSVREDSCTLCFDMKATIRIEPCKHRGFCTVCAAQLQFCPMCRAEIVSTVQEVDPATTSSSPASEDGSEAT</sequence>
<keyword evidence="9" id="KW-0687">Ribonucleoprotein</keyword>
<evidence type="ECO:0000259" key="14">
    <source>
        <dbReference type="PROSITE" id="PS50188"/>
    </source>
</evidence>
<evidence type="ECO:0000256" key="9">
    <source>
        <dbReference type="ARBA" id="ARBA00023274"/>
    </source>
</evidence>
<dbReference type="InterPro" id="IPR003877">
    <property type="entry name" value="SPRY_dom"/>
</dbReference>
<dbReference type="SMART" id="SM00184">
    <property type="entry name" value="RING"/>
    <property type="match status" value="1"/>
</dbReference>
<keyword evidence="7" id="KW-0694">RNA-binding</keyword>
<dbReference type="CDD" id="cd16566">
    <property type="entry name" value="RING-HC_RSPRY1"/>
    <property type="match status" value="1"/>
</dbReference>
<dbReference type="PROSITE" id="PS50089">
    <property type="entry name" value="ZF_RING_2"/>
    <property type="match status" value="1"/>
</dbReference>
<evidence type="ECO:0000256" key="12">
    <source>
        <dbReference type="SAM" id="MobiDB-lite"/>
    </source>
</evidence>
<dbReference type="PROSITE" id="PS50188">
    <property type="entry name" value="B302_SPRY"/>
    <property type="match status" value="1"/>
</dbReference>
<protein>
    <submittedName>
        <fullName evidence="15">RING finger and SPRY domain-containing protein 1</fullName>
    </submittedName>
</protein>
<dbReference type="GO" id="GO:0051603">
    <property type="term" value="P:proteolysis involved in protein catabolic process"/>
    <property type="evidence" value="ECO:0007669"/>
    <property type="project" value="TreeGrafter"/>
</dbReference>
<evidence type="ECO:0000256" key="8">
    <source>
        <dbReference type="ARBA" id="ARBA00023242"/>
    </source>
</evidence>
<comment type="subcellular location">
    <subcellularLocation>
        <location evidence="1">Nucleus</location>
        <location evidence="1">Nucleolus</location>
    </subcellularLocation>
</comment>
<dbReference type="GO" id="GO:0008270">
    <property type="term" value="F:zinc ion binding"/>
    <property type="evidence" value="ECO:0007669"/>
    <property type="project" value="UniProtKB-KW"/>
</dbReference>
<dbReference type="PANTHER" id="PTHR13363:SF6">
    <property type="entry name" value="RING FINGER AND SPRY DOMAIN-CONTAINING PROTEIN 1"/>
    <property type="match status" value="1"/>
</dbReference>
<dbReference type="Pfam" id="PF00622">
    <property type="entry name" value="SPRY"/>
    <property type="match status" value="1"/>
</dbReference>
<feature type="compositionally biased region" description="Gly residues" evidence="12">
    <location>
        <begin position="150"/>
        <end position="210"/>
    </location>
</feature>
<reference evidence="15" key="1">
    <citation type="submission" date="2021-05" db="EMBL/GenBank/DDBJ databases">
        <authorList>
            <person name="Alioto T."/>
            <person name="Alioto T."/>
            <person name="Gomez Garrido J."/>
        </authorList>
    </citation>
    <scope>NUCLEOTIDE SEQUENCE</scope>
</reference>
<evidence type="ECO:0000256" key="3">
    <source>
        <dbReference type="ARBA" id="ARBA00022552"/>
    </source>
</evidence>
<feature type="compositionally biased region" description="Gly residues" evidence="12">
    <location>
        <begin position="1"/>
        <end position="36"/>
    </location>
</feature>
<keyword evidence="8" id="KW-0539">Nucleus</keyword>
<dbReference type="Gene3D" id="2.40.10.230">
    <property type="entry name" value="Probable tRNA pseudouridine synthase domain"/>
    <property type="match status" value="1"/>
</dbReference>
<feature type="domain" description="B30.2/SPRY" evidence="14">
    <location>
        <begin position="421"/>
        <end position="604"/>
    </location>
</feature>
<keyword evidence="4" id="KW-0479">Metal-binding</keyword>
<dbReference type="InterPro" id="IPR001841">
    <property type="entry name" value="Znf_RING"/>
</dbReference>
<comment type="similarity">
    <text evidence="10">Belongs to the GAR1 family.</text>
</comment>
<dbReference type="Pfam" id="PF13920">
    <property type="entry name" value="zf-C3HC4_3"/>
    <property type="match status" value="1"/>
</dbReference>
<evidence type="ECO:0000256" key="1">
    <source>
        <dbReference type="ARBA" id="ARBA00004604"/>
    </source>
</evidence>
<keyword evidence="5 11" id="KW-0863">Zinc-finger</keyword>
<dbReference type="InterPro" id="IPR013083">
    <property type="entry name" value="Znf_RING/FYVE/PHD"/>
</dbReference>
<dbReference type="FunFam" id="2.40.10.230:FF:000001">
    <property type="entry name" value="H/ACA ribonucleoprotein complex subunit"/>
    <property type="match status" value="1"/>
</dbReference>
<evidence type="ECO:0000256" key="4">
    <source>
        <dbReference type="ARBA" id="ARBA00022723"/>
    </source>
</evidence>
<dbReference type="Pfam" id="PF04410">
    <property type="entry name" value="Gar1"/>
    <property type="match status" value="1"/>
</dbReference>
<dbReference type="InterPro" id="IPR001870">
    <property type="entry name" value="B30.2/SPRY"/>
</dbReference>
<dbReference type="SUPFAM" id="SSF50447">
    <property type="entry name" value="Translation proteins"/>
    <property type="match status" value="1"/>
</dbReference>
<dbReference type="GO" id="GO:0001522">
    <property type="term" value="P:pseudouridine synthesis"/>
    <property type="evidence" value="ECO:0007669"/>
    <property type="project" value="InterPro"/>
</dbReference>
<dbReference type="Gene3D" id="2.60.120.920">
    <property type="match status" value="1"/>
</dbReference>
<dbReference type="GO" id="GO:0005737">
    <property type="term" value="C:cytoplasm"/>
    <property type="evidence" value="ECO:0007669"/>
    <property type="project" value="TreeGrafter"/>
</dbReference>
<dbReference type="GO" id="GO:1990904">
    <property type="term" value="C:ribonucleoprotein complex"/>
    <property type="evidence" value="ECO:0007669"/>
    <property type="project" value="UniProtKB-KW"/>
</dbReference>
<dbReference type="InterPro" id="IPR043136">
    <property type="entry name" value="B30.2/SPRY_sf"/>
</dbReference>
<evidence type="ECO:0000256" key="7">
    <source>
        <dbReference type="ARBA" id="ARBA00022884"/>
    </source>
</evidence>
<dbReference type="InterPro" id="IPR013320">
    <property type="entry name" value="ConA-like_dom_sf"/>
</dbReference>
<dbReference type="GO" id="GO:0004842">
    <property type="term" value="F:ubiquitin-protein transferase activity"/>
    <property type="evidence" value="ECO:0007669"/>
    <property type="project" value="InterPro"/>
</dbReference>
<dbReference type="CDD" id="cd12883">
    <property type="entry name" value="SPRY_RING"/>
    <property type="match status" value="1"/>
</dbReference>
<evidence type="ECO:0000256" key="5">
    <source>
        <dbReference type="ARBA" id="ARBA00022771"/>
    </source>
</evidence>
<dbReference type="InterPro" id="IPR009000">
    <property type="entry name" value="Transl_B-barrel_sf"/>
</dbReference>
<dbReference type="AlphaFoldDB" id="A0A8D8GBA4"/>
<dbReference type="SUPFAM" id="SSF57850">
    <property type="entry name" value="RING/U-box"/>
    <property type="match status" value="1"/>
</dbReference>
<dbReference type="EMBL" id="HBUE01142610">
    <property type="protein sequence ID" value="CAG6501566.1"/>
    <property type="molecule type" value="Transcribed_RNA"/>
</dbReference>
<name>A0A8D8GBA4_CULPI</name>
<keyword evidence="6" id="KW-0862">Zinc</keyword>
<accession>A0A8D8GBA4</accession>